<dbReference type="GO" id="GO:0099621">
    <property type="term" value="F:undecaprenyl-phosphate 4-deoxy-4-formamido-L-arabinose transferase activity"/>
    <property type="evidence" value="ECO:0007669"/>
    <property type="project" value="TreeGrafter"/>
</dbReference>
<dbReference type="InterPro" id="IPR050256">
    <property type="entry name" value="Glycosyltransferase_2"/>
</dbReference>
<name>A0A2J6WNS7_9BACT</name>
<dbReference type="PANTHER" id="PTHR48090">
    <property type="entry name" value="UNDECAPRENYL-PHOSPHATE 4-DEOXY-4-FORMAMIDO-L-ARABINOSE TRANSFERASE-RELATED"/>
    <property type="match status" value="1"/>
</dbReference>
<organism evidence="9 10">
    <name type="scientific">Calditerrivibrio nitroreducens</name>
    <dbReference type="NCBI Taxonomy" id="477976"/>
    <lineage>
        <taxon>Bacteria</taxon>
        <taxon>Pseudomonadati</taxon>
        <taxon>Deferribacterota</taxon>
        <taxon>Deferribacteres</taxon>
        <taxon>Deferribacterales</taxon>
        <taxon>Calditerrivibrionaceae</taxon>
    </lineage>
</organism>
<feature type="domain" description="Glycosyltransferase 2-like" evidence="8">
    <location>
        <begin position="8"/>
        <end position="169"/>
    </location>
</feature>
<dbReference type="RefSeq" id="WP_424605309.1">
    <property type="nucleotide sequence ID" value="NZ_JBNAVA010000003.1"/>
</dbReference>
<evidence type="ECO:0000256" key="3">
    <source>
        <dbReference type="ARBA" id="ARBA00022679"/>
    </source>
</evidence>
<evidence type="ECO:0000259" key="8">
    <source>
        <dbReference type="Pfam" id="PF00535"/>
    </source>
</evidence>
<keyword evidence="2" id="KW-0328">Glycosyltransferase</keyword>
<keyword evidence="3 9" id="KW-0808">Transferase</keyword>
<dbReference type="Proteomes" id="UP000242881">
    <property type="component" value="Unassembled WGS sequence"/>
</dbReference>
<dbReference type="GO" id="GO:0005886">
    <property type="term" value="C:plasma membrane"/>
    <property type="evidence" value="ECO:0007669"/>
    <property type="project" value="TreeGrafter"/>
</dbReference>
<evidence type="ECO:0000256" key="4">
    <source>
        <dbReference type="ARBA" id="ARBA00022692"/>
    </source>
</evidence>
<proteinExistence type="predicted"/>
<keyword evidence="5" id="KW-0448">Lipopolysaccharide biosynthesis</keyword>
<evidence type="ECO:0000256" key="6">
    <source>
        <dbReference type="ARBA" id="ARBA00022989"/>
    </source>
</evidence>
<dbReference type="InterPro" id="IPR001173">
    <property type="entry name" value="Glyco_trans_2-like"/>
</dbReference>
<dbReference type="InterPro" id="IPR029044">
    <property type="entry name" value="Nucleotide-diphossugar_trans"/>
</dbReference>
<keyword evidence="6" id="KW-1133">Transmembrane helix</keyword>
<sequence>MPEIKKISFVLPVYNEEGNLYNLYSEISEVAKDLPYEYEILFVDDCSKDNSLQIIKSLAGKDDRVRYISFEKNSGQSAALYIGFQNASGDTIITLDADLQNDPKDIPMMLEYYKDYDMVNGWRKNRQDTLSKKIGSKIGNAVRNWFTNETIHDTGCALKVMRAELLKKIKGFKGFHRFIPTLMRLEGAKVIEVPVNHRNRYTGVSKYNNTKRAIQGLYDLIGVRWMISRHIKPIIKEKNFEK</sequence>
<gene>
    <name evidence="9" type="ORF">C0187_02570</name>
</gene>
<evidence type="ECO:0000313" key="9">
    <source>
        <dbReference type="EMBL" id="PMP72020.1"/>
    </source>
</evidence>
<dbReference type="Pfam" id="PF00535">
    <property type="entry name" value="Glycos_transf_2"/>
    <property type="match status" value="1"/>
</dbReference>
<evidence type="ECO:0000256" key="7">
    <source>
        <dbReference type="ARBA" id="ARBA00023136"/>
    </source>
</evidence>
<evidence type="ECO:0000256" key="1">
    <source>
        <dbReference type="ARBA" id="ARBA00022475"/>
    </source>
</evidence>
<keyword evidence="1" id="KW-1003">Cell membrane</keyword>
<reference evidence="9 10" key="1">
    <citation type="submission" date="2018-01" db="EMBL/GenBank/DDBJ databases">
        <title>Metagenomic assembled genomes from two thermal pools in the Uzon Caldera, Kamchatka, Russia.</title>
        <authorList>
            <person name="Wilkins L."/>
            <person name="Ettinger C."/>
        </authorList>
    </citation>
    <scope>NUCLEOTIDE SEQUENCE [LARGE SCALE GENOMIC DNA]</scope>
    <source>
        <strain evidence="9">ZAV-05</strain>
    </source>
</reference>
<dbReference type="AlphaFoldDB" id="A0A2J6WNS7"/>
<dbReference type="GO" id="GO:0009103">
    <property type="term" value="P:lipopolysaccharide biosynthetic process"/>
    <property type="evidence" value="ECO:0007669"/>
    <property type="project" value="UniProtKB-KW"/>
</dbReference>
<evidence type="ECO:0000256" key="2">
    <source>
        <dbReference type="ARBA" id="ARBA00022676"/>
    </source>
</evidence>
<dbReference type="CDD" id="cd04187">
    <property type="entry name" value="DPM1_like_bac"/>
    <property type="match status" value="1"/>
</dbReference>
<dbReference type="Gene3D" id="3.90.550.10">
    <property type="entry name" value="Spore Coat Polysaccharide Biosynthesis Protein SpsA, Chain A"/>
    <property type="match status" value="1"/>
</dbReference>
<dbReference type="SUPFAM" id="SSF53448">
    <property type="entry name" value="Nucleotide-diphospho-sugar transferases"/>
    <property type="match status" value="1"/>
</dbReference>
<dbReference type="EMBL" id="PNIN01000029">
    <property type="protein sequence ID" value="PMP72020.1"/>
    <property type="molecule type" value="Genomic_DNA"/>
</dbReference>
<keyword evidence="7" id="KW-0472">Membrane</keyword>
<protein>
    <submittedName>
        <fullName evidence="9">Glycosyltransferase</fullName>
    </submittedName>
</protein>
<keyword evidence="4" id="KW-0812">Transmembrane</keyword>
<evidence type="ECO:0000313" key="10">
    <source>
        <dbReference type="Proteomes" id="UP000242881"/>
    </source>
</evidence>
<accession>A0A2J6WNS7</accession>
<comment type="caution">
    <text evidence="9">The sequence shown here is derived from an EMBL/GenBank/DDBJ whole genome shotgun (WGS) entry which is preliminary data.</text>
</comment>
<evidence type="ECO:0000256" key="5">
    <source>
        <dbReference type="ARBA" id="ARBA00022985"/>
    </source>
</evidence>
<dbReference type="PANTHER" id="PTHR48090:SF3">
    <property type="entry name" value="UNDECAPRENYL-PHOSPHATE 4-DEOXY-4-FORMAMIDO-L-ARABINOSE TRANSFERASE"/>
    <property type="match status" value="1"/>
</dbReference>